<evidence type="ECO:0000313" key="5">
    <source>
        <dbReference type="Proteomes" id="UP000284742"/>
    </source>
</evidence>
<protein>
    <recommendedName>
        <fullName evidence="6">Secreted protein</fullName>
    </recommendedName>
</protein>
<evidence type="ECO:0000313" key="2">
    <source>
        <dbReference type="EMBL" id="RGN88761.1"/>
    </source>
</evidence>
<keyword evidence="1" id="KW-0732">Signal</keyword>
<comment type="caution">
    <text evidence="2">The sequence shown here is derived from an EMBL/GenBank/DDBJ whole genome shotgun (WGS) entry which is preliminary data.</text>
</comment>
<dbReference type="Proteomes" id="UP000260841">
    <property type="component" value="Unassembled WGS sequence"/>
</dbReference>
<name>A0A3E5EII2_9FIRM</name>
<evidence type="ECO:0008006" key="6">
    <source>
        <dbReference type="Google" id="ProtNLM"/>
    </source>
</evidence>
<evidence type="ECO:0000256" key="1">
    <source>
        <dbReference type="SAM" id="SignalP"/>
    </source>
</evidence>
<evidence type="ECO:0000313" key="3">
    <source>
        <dbReference type="EMBL" id="RHC02998.1"/>
    </source>
</evidence>
<dbReference type="EMBL" id="QSVB01000017">
    <property type="protein sequence ID" value="RGN88761.1"/>
    <property type="molecule type" value="Genomic_DNA"/>
</dbReference>
<accession>A0A3E5EII2</accession>
<organism evidence="2 4">
    <name type="scientific">Dorea formicigenerans</name>
    <dbReference type="NCBI Taxonomy" id="39486"/>
    <lineage>
        <taxon>Bacteria</taxon>
        <taxon>Bacillati</taxon>
        <taxon>Bacillota</taxon>
        <taxon>Clostridia</taxon>
        <taxon>Lachnospirales</taxon>
        <taxon>Lachnospiraceae</taxon>
        <taxon>Dorea</taxon>
    </lineage>
</organism>
<proteinExistence type="predicted"/>
<gene>
    <name evidence="3" type="ORF">DW860_15130</name>
    <name evidence="2" type="ORF">DXB36_13460</name>
</gene>
<sequence length="119" mass="13702">MLCTLALLYLIKECLGILAARCASCNCMTYFYCAPLQVYTPFRSAQNHCPPDNVRPAGGYIVELSWHHYFIVQKSRGFLNPCFVILSSICRISRNYESHRIFLPVLQRLFCKALHLHCV</sequence>
<dbReference type="EMBL" id="QSHK01000016">
    <property type="protein sequence ID" value="RHC02998.1"/>
    <property type="molecule type" value="Genomic_DNA"/>
</dbReference>
<feature type="signal peptide" evidence="1">
    <location>
        <begin position="1"/>
        <end position="19"/>
    </location>
</feature>
<evidence type="ECO:0000313" key="4">
    <source>
        <dbReference type="Proteomes" id="UP000260841"/>
    </source>
</evidence>
<feature type="chain" id="PRO_5043182953" description="Secreted protein" evidence="1">
    <location>
        <begin position="20"/>
        <end position="119"/>
    </location>
</feature>
<dbReference type="Proteomes" id="UP000284742">
    <property type="component" value="Unassembled WGS sequence"/>
</dbReference>
<dbReference type="AlphaFoldDB" id="A0A3E5EII2"/>
<reference evidence="4 5" key="1">
    <citation type="submission" date="2018-08" db="EMBL/GenBank/DDBJ databases">
        <title>A genome reference for cultivated species of the human gut microbiota.</title>
        <authorList>
            <person name="Zou Y."/>
            <person name="Xue W."/>
            <person name="Luo G."/>
        </authorList>
    </citation>
    <scope>NUCLEOTIDE SEQUENCE [LARGE SCALE GENOMIC DNA]</scope>
    <source>
        <strain evidence="3 5">AM37-5</strain>
        <strain evidence="2 4">OM03-2</strain>
    </source>
</reference>